<proteinExistence type="predicted"/>
<name>A0A2X2J9R5_SPHMU</name>
<dbReference type="RefSeq" id="WP_070565089.1">
    <property type="nucleotide sequence ID" value="NZ_CP068086.1"/>
</dbReference>
<dbReference type="Proteomes" id="UP000251241">
    <property type="component" value="Unassembled WGS sequence"/>
</dbReference>
<dbReference type="EMBL" id="UAUU01000002">
    <property type="protein sequence ID" value="SPZ83795.1"/>
    <property type="molecule type" value="Genomic_DNA"/>
</dbReference>
<evidence type="ECO:0000313" key="1">
    <source>
        <dbReference type="EMBL" id="SPZ83795.1"/>
    </source>
</evidence>
<dbReference type="AlphaFoldDB" id="A0A2X2J9R5"/>
<evidence type="ECO:0000313" key="2">
    <source>
        <dbReference type="Proteomes" id="UP000251241"/>
    </source>
</evidence>
<dbReference type="GeneID" id="97179207"/>
<accession>A0A2X2J9R5</accession>
<gene>
    <name evidence="1" type="ORF">NCTC11343_00314</name>
</gene>
<reference evidence="1 2" key="1">
    <citation type="submission" date="2018-06" db="EMBL/GenBank/DDBJ databases">
        <authorList>
            <consortium name="Pathogen Informatics"/>
            <person name="Doyle S."/>
        </authorList>
    </citation>
    <scope>NUCLEOTIDE SEQUENCE [LARGE SCALE GENOMIC DNA]</scope>
    <source>
        <strain evidence="1 2">NCTC11343</strain>
    </source>
</reference>
<sequence>MKKKDESFSFKLVRIEEKQFSVFEDGINSEQINQKVGVGFNVDIENNIIASAIHYLLEAVDKPFINIEVVCYFELTAKDFKKLLKSDKRVEIPSGFAKHLANISAGTTRGILFANTKDTPFNSYYMSLINLTEFIEDNIEIEIE</sequence>
<protein>
    <submittedName>
        <fullName evidence="1">Uncharacterized protein</fullName>
    </submittedName>
</protein>
<organism evidence="1 2">
    <name type="scientific">Sphingobacterium multivorum</name>
    <dbReference type="NCBI Taxonomy" id="28454"/>
    <lineage>
        <taxon>Bacteria</taxon>
        <taxon>Pseudomonadati</taxon>
        <taxon>Bacteroidota</taxon>
        <taxon>Sphingobacteriia</taxon>
        <taxon>Sphingobacteriales</taxon>
        <taxon>Sphingobacteriaceae</taxon>
        <taxon>Sphingobacterium</taxon>
    </lineage>
</organism>